<protein>
    <submittedName>
        <fullName evidence="4">Glutamate dehydrogenase</fullName>
    </submittedName>
</protein>
<evidence type="ECO:0000313" key="4">
    <source>
        <dbReference type="EMBL" id="TCJ87064.1"/>
    </source>
</evidence>
<dbReference type="SMART" id="SM00839">
    <property type="entry name" value="ELFV_dehydrog"/>
    <property type="match status" value="1"/>
</dbReference>
<evidence type="ECO:0000256" key="1">
    <source>
        <dbReference type="ARBA" id="ARBA00006382"/>
    </source>
</evidence>
<comment type="caution">
    <text evidence="4">The sequence shown here is derived from an EMBL/GenBank/DDBJ whole genome shotgun (WGS) entry which is preliminary data.</text>
</comment>
<dbReference type="Pfam" id="PF00208">
    <property type="entry name" value="ELFV_dehydrog"/>
    <property type="match status" value="1"/>
</dbReference>
<dbReference type="InterPro" id="IPR046346">
    <property type="entry name" value="Aminoacid_DH-like_N_sf"/>
</dbReference>
<dbReference type="EMBL" id="SMFQ01000003">
    <property type="protein sequence ID" value="TCJ87064.1"/>
    <property type="molecule type" value="Genomic_DNA"/>
</dbReference>
<dbReference type="OrthoDB" id="9758052at2"/>
<reference evidence="4 5" key="1">
    <citation type="submission" date="2019-03" db="EMBL/GenBank/DDBJ databases">
        <title>Genomic Encyclopedia of Type Strains, Phase IV (KMG-IV): sequencing the most valuable type-strain genomes for metagenomic binning, comparative biology and taxonomic classification.</title>
        <authorList>
            <person name="Goeker M."/>
        </authorList>
    </citation>
    <scope>NUCLEOTIDE SEQUENCE [LARGE SCALE GENOMIC DNA]</scope>
    <source>
        <strain evidence="4 5">DSM 24830</strain>
    </source>
</reference>
<dbReference type="RefSeq" id="WP_131905373.1">
    <property type="nucleotide sequence ID" value="NZ_BAAAFU010000004.1"/>
</dbReference>
<gene>
    <name evidence="4" type="ORF">EV695_1566</name>
</gene>
<dbReference type="PANTHER" id="PTHR11606:SF39">
    <property type="entry name" value="GLUTAMATE_PHENYLALANINE_LEUCINE_VALINE_L-TRYPTOPHAN DEHYDROGENASE C-TERMINAL DOMAIN-CONTAINING PROTEIN"/>
    <property type="match status" value="1"/>
</dbReference>
<organism evidence="4 5">
    <name type="scientific">Cocleimonas flava</name>
    <dbReference type="NCBI Taxonomy" id="634765"/>
    <lineage>
        <taxon>Bacteria</taxon>
        <taxon>Pseudomonadati</taxon>
        <taxon>Pseudomonadota</taxon>
        <taxon>Gammaproteobacteria</taxon>
        <taxon>Thiotrichales</taxon>
        <taxon>Thiotrichaceae</taxon>
        <taxon>Cocleimonas</taxon>
    </lineage>
</organism>
<dbReference type="PANTHER" id="PTHR11606">
    <property type="entry name" value="GLUTAMATE DEHYDROGENASE"/>
    <property type="match status" value="1"/>
</dbReference>
<evidence type="ECO:0000313" key="5">
    <source>
        <dbReference type="Proteomes" id="UP000294887"/>
    </source>
</evidence>
<proteinExistence type="inferred from homology"/>
<evidence type="ECO:0000256" key="2">
    <source>
        <dbReference type="ARBA" id="ARBA00023002"/>
    </source>
</evidence>
<keyword evidence="2" id="KW-0560">Oxidoreductase</keyword>
<dbReference type="InterPro" id="IPR006096">
    <property type="entry name" value="Glu/Leu/Phe/Val/Trp_DH_C"/>
</dbReference>
<evidence type="ECO:0000259" key="3">
    <source>
        <dbReference type="SMART" id="SM00839"/>
    </source>
</evidence>
<dbReference type="SUPFAM" id="SSF53223">
    <property type="entry name" value="Aminoacid dehydrogenase-like, N-terminal domain"/>
    <property type="match status" value="1"/>
</dbReference>
<dbReference type="GO" id="GO:0004352">
    <property type="term" value="F:glutamate dehydrogenase (NAD+) activity"/>
    <property type="evidence" value="ECO:0007669"/>
    <property type="project" value="TreeGrafter"/>
</dbReference>
<feature type="domain" description="Glutamate/phenylalanine/leucine/valine/L-tryptophan dehydrogenase C-terminal" evidence="3">
    <location>
        <begin position="627"/>
        <end position="901"/>
    </location>
</feature>
<dbReference type="Proteomes" id="UP000294887">
    <property type="component" value="Unassembled WGS sequence"/>
</dbReference>
<comment type="similarity">
    <text evidence="1">Belongs to the Glu/Leu/Phe/Val dehydrogenases family.</text>
</comment>
<dbReference type="InterPro" id="IPR036291">
    <property type="entry name" value="NAD(P)-bd_dom_sf"/>
</dbReference>
<dbReference type="GO" id="GO:0006538">
    <property type="term" value="P:L-glutamate catabolic process"/>
    <property type="evidence" value="ECO:0007669"/>
    <property type="project" value="TreeGrafter"/>
</dbReference>
<dbReference type="Gene3D" id="3.40.50.720">
    <property type="entry name" value="NAD(P)-binding Rossmann-like Domain"/>
    <property type="match status" value="1"/>
</dbReference>
<keyword evidence="5" id="KW-1185">Reference proteome</keyword>
<accession>A0A4R1F3E2</accession>
<dbReference type="SUPFAM" id="SSF51735">
    <property type="entry name" value="NAD(P)-binding Rossmann-fold domains"/>
    <property type="match status" value="1"/>
</dbReference>
<sequence>MNFQKNSDSVTQLIKRDISNEIKQTDENLEWLQKEMHPLFFVFNQAEVEALSLLTKSLHNMEYHKRLLLVDKPELTMLAQINERGSLYRTLLELPEKNISYAEVTTSRNKITDTEHGLEALRFDYSSKSESDIAQILEQDAVDGTLLADDTLVNTIKEELKKTCVDCGQVDVESYLKIVLANSPEYVHVSPPGRIARLISLYAQTDINDGIHLDLESVKSQGDDKEYRILFGISNPPSRGYVAQILEVFNRLNISLRRSYSLTLSNGIHPYFLSTFYVSPRDNSILSKDSELYLTLQREIYNTQILSSRSRSYKALVKKGITSGTDASMIDAMISFCHTNLAHNNPDSFTLEGIRRSFHNHPEITTQLVDLFYARFDPKQTDRETVYAEKLAATTAAITELNSGRKFLDDFRRTVFSCGLSFIKYTLKTNFFVQQKHALSFRLSPEYLEELGERFTEDLPVDRPYRVTFFYSRNGIAYHIGFSDIARGGWRTIITQGRDNYITSANTMFKENYVLAHTQHLKNKDIYEGGSKMVAVLRVDSNSNAESNRQHLYKLQLAFINAFFDLFVTEDGIAKNPKVVDYYAEDEPIELGPDENMHDVMIEIIAKQSVKRGYLLGPGVMSSKKVGINHKDYGVTSIGVIRFAEVTMKSLGIDMHKDEFSVKFTGGPNGDVAGNGMRLLMDRCPKVKIKLIIDGSGALFDPAGLDVTALDKVVLKSDLEGFDPESLHLGGFLLYRNQTRKEGMLELYKKVVMTDGGLEEQWISTDKFYKEFNSLAFTVEADLFIPAGGRPETIDKDNYQRYLNAQGEPSAKVIVEGANSYITPVARLELQRLGTVIIRDASANKCGVISSSYEIIANLMLSEEEFLTHKDEYVEDVIAKLNEMAEREATLILDRYAQNNGAIPYTDISNDISREINEHYARIFSYFSNNPDLSNRTVFQNAMLLHMPHLIGENEAFKTRLTKLPEKVKYAILASKLSSAMVYEGDSDSIYAGMIEAQVNKFPSFA</sequence>
<name>A0A4R1F3E2_9GAMM</name>
<dbReference type="AlphaFoldDB" id="A0A4R1F3E2"/>